<dbReference type="EMBL" id="CACVKT020008908">
    <property type="protein sequence ID" value="CAC5418320.1"/>
    <property type="molecule type" value="Genomic_DNA"/>
</dbReference>
<organism evidence="2 3">
    <name type="scientific">Mytilus coruscus</name>
    <name type="common">Sea mussel</name>
    <dbReference type="NCBI Taxonomy" id="42192"/>
    <lineage>
        <taxon>Eukaryota</taxon>
        <taxon>Metazoa</taxon>
        <taxon>Spiralia</taxon>
        <taxon>Lophotrochozoa</taxon>
        <taxon>Mollusca</taxon>
        <taxon>Bivalvia</taxon>
        <taxon>Autobranchia</taxon>
        <taxon>Pteriomorphia</taxon>
        <taxon>Mytilida</taxon>
        <taxon>Mytiloidea</taxon>
        <taxon>Mytilidae</taxon>
        <taxon>Mytilinae</taxon>
        <taxon>Mytilus</taxon>
    </lineage>
</organism>
<protein>
    <submittedName>
        <fullName evidence="2">Uncharacterized protein</fullName>
    </submittedName>
</protein>
<evidence type="ECO:0000313" key="3">
    <source>
        <dbReference type="Proteomes" id="UP000507470"/>
    </source>
</evidence>
<dbReference type="OrthoDB" id="6134629at2759"/>
<accession>A0A6J8ECU2</accession>
<name>A0A6J8ECU2_MYTCO</name>
<gene>
    <name evidence="2" type="ORF">MCOR_50766</name>
</gene>
<keyword evidence="3" id="KW-1185">Reference proteome</keyword>
<dbReference type="AlphaFoldDB" id="A0A6J8ECU2"/>
<feature type="region of interest" description="Disordered" evidence="1">
    <location>
        <begin position="97"/>
        <end position="125"/>
    </location>
</feature>
<feature type="compositionally biased region" description="Polar residues" evidence="1">
    <location>
        <begin position="104"/>
        <end position="125"/>
    </location>
</feature>
<evidence type="ECO:0000313" key="2">
    <source>
        <dbReference type="EMBL" id="CAC5418320.1"/>
    </source>
</evidence>
<evidence type="ECO:0000256" key="1">
    <source>
        <dbReference type="SAM" id="MobiDB-lite"/>
    </source>
</evidence>
<proteinExistence type="predicted"/>
<sequence>MSEPVLDLNEDELLKNTRAMISSMMKTRKRFVRQILGPLKQSSGKRSALQLQQLNISLLPLLLLQLTISVVVNSPFVPAPHGVSRAPWTSVTTVSSMVTGEETAPSTSSQPQLLHPLTSQPNSNDPITVNDNNNDELDEFMPQVHFLEKLDFSVSHNFKGVKHVKGRIAKHYDFRVKIGASDFVLDTIKNGYVFPFLVPPPSMHMKNNKSAVSNSDFVDKAVLESVDSGCAYVVPVKPYIVNPLPVATNKSGKQRLILDLSISNKSVKKERFKFEDWKTAIQFFKKDSYLFNNV</sequence>
<dbReference type="Proteomes" id="UP000507470">
    <property type="component" value="Unassembled WGS sequence"/>
</dbReference>
<reference evidence="2 3" key="1">
    <citation type="submission" date="2020-06" db="EMBL/GenBank/DDBJ databases">
        <authorList>
            <person name="Li R."/>
            <person name="Bekaert M."/>
        </authorList>
    </citation>
    <scope>NUCLEOTIDE SEQUENCE [LARGE SCALE GENOMIC DNA]</scope>
    <source>
        <strain evidence="3">wild</strain>
    </source>
</reference>